<dbReference type="RefSeq" id="WP_185131183.1">
    <property type="nucleotide sequence ID" value="NZ_JACJVO010000027.1"/>
</dbReference>
<dbReference type="SUPFAM" id="SSF56059">
    <property type="entry name" value="Glutathione synthetase ATP-binding domain-like"/>
    <property type="match status" value="1"/>
</dbReference>
<reference evidence="2 3" key="1">
    <citation type="submission" date="2020-08" db="EMBL/GenBank/DDBJ databases">
        <title>Cohnella phylogeny.</title>
        <authorList>
            <person name="Dunlap C."/>
        </authorList>
    </citation>
    <scope>NUCLEOTIDE SEQUENCE [LARGE SCALE GENOMIC DNA]</scope>
    <source>
        <strain evidence="2 3">CBP 2801</strain>
    </source>
</reference>
<protein>
    <submittedName>
        <fullName evidence="2">YheC/YheD family protein</fullName>
    </submittedName>
</protein>
<evidence type="ECO:0000313" key="2">
    <source>
        <dbReference type="EMBL" id="MBB6733525.1"/>
    </source>
</evidence>
<sequence>MANPVLGILTLYLNDKGLLEEKSVYAKMTSAGARIGLNVIVFTPQDVDERNGRINALIYKPDTRNWQRRSVRFPNMIYDRCRIQRSKRFEQLLAFRKKYGHLTFLNRPLRNKWTVYRTLGKVAAFRPHLPATRLYTSSDDVNALLAKYPLVYLKPINGTGGRGILRIEKMRNGTLLLQGRDHSRRIIEPMRISRDRLSAELRKWEKKGEKYIAQQGLNIKLPNGRVHDYRMLVQKNGSGEWEVTGCAGRVGPPRSITSNLHGGGEAAPMNALLRRWVGSEAALRQIRETAERFGISVARHLESTYDALCELALDLAIDRSGRVWLLEVNPKPAREVFARAGEKDVYRRAITRPLEYALWLHRQKRSGRSDRSRHADNDASQNFSSQFEHRSSVGGEALPEPMPAMAGD</sequence>
<dbReference type="Pfam" id="PF14398">
    <property type="entry name" value="ATPgrasp_YheCD"/>
    <property type="match status" value="1"/>
</dbReference>
<evidence type="ECO:0000256" key="1">
    <source>
        <dbReference type="SAM" id="MobiDB-lite"/>
    </source>
</evidence>
<organism evidence="2 3">
    <name type="scientific">Cohnella zeiphila</name>
    <dbReference type="NCBI Taxonomy" id="2761120"/>
    <lineage>
        <taxon>Bacteria</taxon>
        <taxon>Bacillati</taxon>
        <taxon>Bacillota</taxon>
        <taxon>Bacilli</taxon>
        <taxon>Bacillales</taxon>
        <taxon>Paenibacillaceae</taxon>
        <taxon>Cohnella</taxon>
    </lineage>
</organism>
<dbReference type="AlphaFoldDB" id="A0A7X0VXE9"/>
<proteinExistence type="predicted"/>
<accession>A0A7X0VXE9</accession>
<gene>
    <name evidence="2" type="ORF">H7C18_21605</name>
</gene>
<evidence type="ECO:0000313" key="3">
    <source>
        <dbReference type="Proteomes" id="UP000564644"/>
    </source>
</evidence>
<dbReference type="Proteomes" id="UP000564644">
    <property type="component" value="Unassembled WGS sequence"/>
</dbReference>
<dbReference type="InterPro" id="IPR026838">
    <property type="entry name" value="YheC/D"/>
</dbReference>
<dbReference type="Gene3D" id="3.30.470.20">
    <property type="entry name" value="ATP-grasp fold, B domain"/>
    <property type="match status" value="1"/>
</dbReference>
<keyword evidence="3" id="KW-1185">Reference proteome</keyword>
<feature type="compositionally biased region" description="Basic and acidic residues" evidence="1">
    <location>
        <begin position="367"/>
        <end position="377"/>
    </location>
</feature>
<dbReference type="EMBL" id="JACJVO010000027">
    <property type="protein sequence ID" value="MBB6733525.1"/>
    <property type="molecule type" value="Genomic_DNA"/>
</dbReference>
<comment type="caution">
    <text evidence="2">The sequence shown here is derived from an EMBL/GenBank/DDBJ whole genome shotgun (WGS) entry which is preliminary data.</text>
</comment>
<feature type="region of interest" description="Disordered" evidence="1">
    <location>
        <begin position="367"/>
        <end position="408"/>
    </location>
</feature>
<name>A0A7X0VXE9_9BACL</name>